<dbReference type="PANTHER" id="PTHR36837">
    <property type="entry name" value="POLY(3-HYDROXYALKANOATE) POLYMERASE SUBUNIT PHAC"/>
    <property type="match status" value="1"/>
</dbReference>
<dbReference type="Gene3D" id="3.40.50.1820">
    <property type="entry name" value="alpha/beta hydrolase"/>
    <property type="match status" value="1"/>
</dbReference>
<gene>
    <name evidence="7" type="primary">phaC</name>
    <name evidence="7" type="ORF">F0Q34_10060</name>
</gene>
<protein>
    <submittedName>
        <fullName evidence="7">Class I poly(R)-hydroxyalkanoic acid synthase</fullName>
    </submittedName>
</protein>
<keyword evidence="3" id="KW-0808">Transferase</keyword>
<dbReference type="NCBIfam" id="TIGR01838">
    <property type="entry name" value="PHA_synth_I"/>
    <property type="match status" value="1"/>
</dbReference>
<evidence type="ECO:0000256" key="5">
    <source>
        <dbReference type="SAM" id="MobiDB-lite"/>
    </source>
</evidence>
<feature type="domain" description="Poly-beta-hydroxybutyrate polymerase N-terminal" evidence="6">
    <location>
        <begin position="189"/>
        <end position="356"/>
    </location>
</feature>
<feature type="compositionally biased region" description="Low complexity" evidence="5">
    <location>
        <begin position="16"/>
        <end position="34"/>
    </location>
</feature>
<dbReference type="GO" id="GO:0016746">
    <property type="term" value="F:acyltransferase activity"/>
    <property type="evidence" value="ECO:0007669"/>
    <property type="project" value="UniProtKB-KW"/>
</dbReference>
<dbReference type="OrthoDB" id="7208816at2"/>
<comment type="subcellular location">
    <subcellularLocation>
        <location evidence="1">Cytoplasm</location>
    </subcellularLocation>
</comment>
<dbReference type="Proteomes" id="UP000322110">
    <property type="component" value="Unassembled WGS sequence"/>
</dbReference>
<evidence type="ECO:0000256" key="3">
    <source>
        <dbReference type="ARBA" id="ARBA00022679"/>
    </source>
</evidence>
<keyword evidence="2" id="KW-0963">Cytoplasm</keyword>
<dbReference type="GO" id="GO:0042619">
    <property type="term" value="P:poly-hydroxybutyrate biosynthetic process"/>
    <property type="evidence" value="ECO:0007669"/>
    <property type="project" value="InterPro"/>
</dbReference>
<dbReference type="Pfam" id="PF07167">
    <property type="entry name" value="PhaC_N"/>
    <property type="match status" value="1"/>
</dbReference>
<evidence type="ECO:0000313" key="7">
    <source>
        <dbReference type="EMBL" id="KAA2213564.1"/>
    </source>
</evidence>
<dbReference type="InterPro" id="IPR029058">
    <property type="entry name" value="AB_hydrolase_fold"/>
</dbReference>
<dbReference type="InterPro" id="IPR051321">
    <property type="entry name" value="PHA/PHB_synthase"/>
</dbReference>
<dbReference type="EMBL" id="VUKA01000003">
    <property type="protein sequence ID" value="KAA2213564.1"/>
    <property type="molecule type" value="Genomic_DNA"/>
</dbReference>
<sequence>MTKPESRTGPRPAPGPAATGPAATGAAPSGAGHHAGPEGSRPSSGAPPLAAPDAMLGIWSAWLESVSAMGQSGTRPGTDWWKAPDEFTGSLLAMGARQLSGQLSKDPLLRAMDQMWNANPLRDVVPVDWAEVARALRLVWLRSLARPGTAMMAATEFNAGLWRAALEAWNDAGKRWWGNGPNPPAERTDKRFSAPEWQTNPAYRTLKEGYLLASDWLLRQGDSVASGLDEAEQRRLAFHLRQFVEAMSPTLLLASNPAALRRAMETGGASLAAGARNLMADLKAGRLSMVDATAFAPGRNLALSPGKVVHRNKLMELIQYAPSTETAHKVPLLILPPWINKYYILDLQPKNSMVQHLVAQGFTVFMVSWKNPDAAMEDTSFEDYMDLGPLAASEVAREITGSDTLNVMGYCIGGTLLAMTLAWLSARGDRRFGAATFMVSMQDFERVGDTAVFMDEPALDLIEQQMMQRGYLDSREMSNMFNLLRPTDLIWSNVVNNYLLGEKPPAFDLLYWNSDGTRMARAAHSWYLRNTYSENNLIVPGKIRLKGEPLDLRRITLDLYAVGAEKDHIVPWESAWRVTRLAGGKVRYVLASSGHIAGIINPPGGKGNYWTNDAAPAPATAEEWRRTATRHDGSWWTDWTGWLAARSGAREAPPSLGSAAHPPIADAPGLYVLEK</sequence>
<dbReference type="PANTHER" id="PTHR36837:SF5">
    <property type="entry name" value="POLY-3-HYDROXYBUTYRATE SYNTHASE"/>
    <property type="match status" value="1"/>
</dbReference>
<evidence type="ECO:0000313" key="8">
    <source>
        <dbReference type="Proteomes" id="UP000322110"/>
    </source>
</evidence>
<keyword evidence="8" id="KW-1185">Reference proteome</keyword>
<evidence type="ECO:0000256" key="4">
    <source>
        <dbReference type="ARBA" id="ARBA00023315"/>
    </source>
</evidence>
<dbReference type="InterPro" id="IPR010941">
    <property type="entry name" value="PhaC_N"/>
</dbReference>
<evidence type="ECO:0000256" key="1">
    <source>
        <dbReference type="ARBA" id="ARBA00004496"/>
    </source>
</evidence>
<dbReference type="SUPFAM" id="SSF53474">
    <property type="entry name" value="alpha/beta-Hydrolases"/>
    <property type="match status" value="1"/>
</dbReference>
<keyword evidence="4" id="KW-0012">Acyltransferase</keyword>
<comment type="caution">
    <text evidence="7">The sequence shown here is derived from an EMBL/GenBank/DDBJ whole genome shotgun (WGS) entry which is preliminary data.</text>
</comment>
<name>A0A5B2THH8_9PROT</name>
<feature type="region of interest" description="Disordered" evidence="5">
    <location>
        <begin position="1"/>
        <end position="50"/>
    </location>
</feature>
<proteinExistence type="predicted"/>
<accession>A0A5B2THH8</accession>
<evidence type="ECO:0000256" key="2">
    <source>
        <dbReference type="ARBA" id="ARBA00022490"/>
    </source>
</evidence>
<dbReference type="AlphaFoldDB" id="A0A5B2THH8"/>
<reference evidence="7 8" key="1">
    <citation type="journal article" date="2015" name="Int. J. Syst. Evol. Microbiol.">
        <title>Roseomonas oryzae sp. nov., isolated from paddy rhizosphere soil.</title>
        <authorList>
            <person name="Ramaprasad E.V."/>
            <person name="Sasikala Ch."/>
            <person name="Ramana Ch.V."/>
        </authorList>
    </citation>
    <scope>NUCLEOTIDE SEQUENCE [LARGE SCALE GENOMIC DNA]</scope>
    <source>
        <strain evidence="7 8">KCTC 42542</strain>
    </source>
</reference>
<dbReference type="GO" id="GO:0005737">
    <property type="term" value="C:cytoplasm"/>
    <property type="evidence" value="ECO:0007669"/>
    <property type="project" value="UniProtKB-SubCell"/>
</dbReference>
<organism evidence="7 8">
    <name type="scientific">Teichococcus oryzae</name>
    <dbReference type="NCBI Taxonomy" id="1608942"/>
    <lineage>
        <taxon>Bacteria</taxon>
        <taxon>Pseudomonadati</taxon>
        <taxon>Pseudomonadota</taxon>
        <taxon>Alphaproteobacteria</taxon>
        <taxon>Acetobacterales</taxon>
        <taxon>Roseomonadaceae</taxon>
        <taxon>Roseomonas</taxon>
    </lineage>
</organism>
<dbReference type="InterPro" id="IPR010963">
    <property type="entry name" value="PHA_synth_I"/>
</dbReference>
<evidence type="ECO:0000259" key="6">
    <source>
        <dbReference type="Pfam" id="PF07167"/>
    </source>
</evidence>